<accession>X1K4C6</accession>
<sequence length="53" mass="6065">MNCGDSINDDSQVCSHECAKEYFEYVSDESIESNPEFQTLINGEFVKNKDLKI</sequence>
<protein>
    <submittedName>
        <fullName evidence="1">Uncharacterized protein</fullName>
    </submittedName>
</protein>
<gene>
    <name evidence="1" type="ORF">S03H2_64122</name>
</gene>
<reference evidence="1" key="1">
    <citation type="journal article" date="2014" name="Front. Microbiol.">
        <title>High frequency of phylogenetically diverse reductive dehalogenase-homologous genes in deep subseafloor sedimentary metagenomes.</title>
        <authorList>
            <person name="Kawai M."/>
            <person name="Futagami T."/>
            <person name="Toyoda A."/>
            <person name="Takaki Y."/>
            <person name="Nishi S."/>
            <person name="Hori S."/>
            <person name="Arai W."/>
            <person name="Tsubouchi T."/>
            <person name="Morono Y."/>
            <person name="Uchiyama I."/>
            <person name="Ito T."/>
            <person name="Fujiyama A."/>
            <person name="Inagaki F."/>
            <person name="Takami H."/>
        </authorList>
    </citation>
    <scope>NUCLEOTIDE SEQUENCE</scope>
    <source>
        <strain evidence="1">Expedition CK06-06</strain>
    </source>
</reference>
<name>X1K4C6_9ZZZZ</name>
<comment type="caution">
    <text evidence="1">The sequence shown here is derived from an EMBL/GenBank/DDBJ whole genome shotgun (WGS) entry which is preliminary data.</text>
</comment>
<evidence type="ECO:0000313" key="1">
    <source>
        <dbReference type="EMBL" id="GAH76913.1"/>
    </source>
</evidence>
<proteinExistence type="predicted"/>
<organism evidence="1">
    <name type="scientific">marine sediment metagenome</name>
    <dbReference type="NCBI Taxonomy" id="412755"/>
    <lineage>
        <taxon>unclassified sequences</taxon>
        <taxon>metagenomes</taxon>
        <taxon>ecological metagenomes</taxon>
    </lineage>
</organism>
<dbReference type="AlphaFoldDB" id="X1K4C6"/>
<dbReference type="EMBL" id="BARU01041615">
    <property type="protein sequence ID" value="GAH76913.1"/>
    <property type="molecule type" value="Genomic_DNA"/>
</dbReference>